<organism evidence="1 2">
    <name type="scientific">Streblomastix strix</name>
    <dbReference type="NCBI Taxonomy" id="222440"/>
    <lineage>
        <taxon>Eukaryota</taxon>
        <taxon>Metamonada</taxon>
        <taxon>Preaxostyla</taxon>
        <taxon>Oxymonadida</taxon>
        <taxon>Streblomastigidae</taxon>
        <taxon>Streblomastix</taxon>
    </lineage>
</organism>
<reference evidence="1 2" key="1">
    <citation type="submission" date="2019-03" db="EMBL/GenBank/DDBJ databases">
        <title>Single cell metagenomics reveals metabolic interactions within the superorganism composed of flagellate Streblomastix strix and complex community of Bacteroidetes bacteria on its surface.</title>
        <authorList>
            <person name="Treitli S.C."/>
            <person name="Kolisko M."/>
            <person name="Husnik F."/>
            <person name="Keeling P."/>
            <person name="Hampl V."/>
        </authorList>
    </citation>
    <scope>NUCLEOTIDE SEQUENCE [LARGE SCALE GENOMIC DNA]</scope>
    <source>
        <strain evidence="1">ST1C</strain>
    </source>
</reference>
<protein>
    <submittedName>
        <fullName evidence="1">Uncharacterized protein</fullName>
    </submittedName>
</protein>
<comment type="caution">
    <text evidence="1">The sequence shown here is derived from an EMBL/GenBank/DDBJ whole genome shotgun (WGS) entry which is preliminary data.</text>
</comment>
<dbReference type="Proteomes" id="UP000324800">
    <property type="component" value="Unassembled WGS sequence"/>
</dbReference>
<accession>A0A5J4U0V5</accession>
<evidence type="ECO:0000313" key="2">
    <source>
        <dbReference type="Proteomes" id="UP000324800"/>
    </source>
</evidence>
<dbReference type="AlphaFoldDB" id="A0A5J4U0V5"/>
<evidence type="ECO:0000313" key="1">
    <source>
        <dbReference type="EMBL" id="KAA6364177.1"/>
    </source>
</evidence>
<dbReference type="EMBL" id="SNRW01021976">
    <property type="protein sequence ID" value="KAA6364177.1"/>
    <property type="molecule type" value="Genomic_DNA"/>
</dbReference>
<sequence>PPECMKLWPACILVEAARMSALGLLQGVSKVKPSGTSVAIQDHELNLSDVPSNIYYV</sequence>
<proteinExistence type="predicted"/>
<feature type="non-terminal residue" evidence="1">
    <location>
        <position position="1"/>
    </location>
</feature>
<name>A0A5J4U0V5_9EUKA</name>
<gene>
    <name evidence="1" type="ORF">EZS28_040296</name>
</gene>